<gene>
    <name evidence="1" type="ORF">BD311DRAFT_758111</name>
</gene>
<organism evidence="1">
    <name type="scientific">Dichomitus squalens</name>
    <dbReference type="NCBI Taxonomy" id="114155"/>
    <lineage>
        <taxon>Eukaryota</taxon>
        <taxon>Fungi</taxon>
        <taxon>Dikarya</taxon>
        <taxon>Basidiomycota</taxon>
        <taxon>Agaricomycotina</taxon>
        <taxon>Agaricomycetes</taxon>
        <taxon>Polyporales</taxon>
        <taxon>Polyporaceae</taxon>
        <taxon>Dichomitus</taxon>
    </lineage>
</organism>
<dbReference type="EMBL" id="ML143420">
    <property type="protein sequence ID" value="TBU28628.1"/>
    <property type="molecule type" value="Genomic_DNA"/>
</dbReference>
<sequence>MLRVALLIERIRLEERAGLQREVDSGHLEERSEVFLLGLGHEGGVVHDHVLVFRSEDVCLQLVRVVDKLAVGNPLLLGFVDVVGVVRVVIGVDLGTGRVVVGLARRVVRVLGEIVHRRFGLVVKLGSLSGQPLQVGVEEGGVTGDARGRHCDDDGEG</sequence>
<name>A0A4Q9MNV3_9APHY</name>
<dbReference type="AlphaFoldDB" id="A0A4Q9MNV3"/>
<reference evidence="1" key="1">
    <citation type="submission" date="2019-01" db="EMBL/GenBank/DDBJ databases">
        <title>Draft genome sequences of three monokaryotic isolates of the white-rot basidiomycete fungus Dichomitus squalens.</title>
        <authorList>
            <consortium name="DOE Joint Genome Institute"/>
            <person name="Lopez S.C."/>
            <person name="Andreopoulos B."/>
            <person name="Pangilinan J."/>
            <person name="Lipzen A."/>
            <person name="Riley R."/>
            <person name="Ahrendt S."/>
            <person name="Ng V."/>
            <person name="Barry K."/>
            <person name="Daum C."/>
            <person name="Grigoriev I.V."/>
            <person name="Hilden K.S."/>
            <person name="Makela M.R."/>
            <person name="de Vries R.P."/>
        </authorList>
    </citation>
    <scope>NUCLEOTIDE SEQUENCE [LARGE SCALE GENOMIC DNA]</scope>
    <source>
        <strain evidence="1">OM18370.1</strain>
    </source>
</reference>
<dbReference type="Proteomes" id="UP000292957">
    <property type="component" value="Unassembled WGS sequence"/>
</dbReference>
<evidence type="ECO:0000313" key="1">
    <source>
        <dbReference type="EMBL" id="TBU28628.1"/>
    </source>
</evidence>
<proteinExistence type="predicted"/>
<accession>A0A4Q9MNV3</accession>
<protein>
    <submittedName>
        <fullName evidence="1">Uncharacterized protein</fullName>
    </submittedName>
</protein>